<name>A0ACB6ZL18_THEGA</name>
<proteinExistence type="predicted"/>
<dbReference type="Proteomes" id="UP000886501">
    <property type="component" value="Unassembled WGS sequence"/>
</dbReference>
<protein>
    <submittedName>
        <fullName evidence="1">Uncharacterized protein</fullName>
    </submittedName>
</protein>
<dbReference type="EMBL" id="MU117992">
    <property type="protein sequence ID" value="KAF9649846.1"/>
    <property type="molecule type" value="Genomic_DNA"/>
</dbReference>
<comment type="caution">
    <text evidence="1">The sequence shown here is derived from an EMBL/GenBank/DDBJ whole genome shotgun (WGS) entry which is preliminary data.</text>
</comment>
<keyword evidence="2" id="KW-1185">Reference proteome</keyword>
<accession>A0ACB6ZL18</accession>
<gene>
    <name evidence="1" type="ORF">BDM02DRAFT_1742307</name>
</gene>
<sequence>MRIYRPIPTRLPPSASELVTTKEKVCPSHETRFEDRPHHKCLLGGKYHGNSKSHHTAHGFLPTRVPTSHREISHPRLRERSTGQRGQIWKPNRHRPRQASPSNGFLLYA</sequence>
<organism evidence="1 2">
    <name type="scientific">Thelephora ganbajun</name>
    <name type="common">Ganba fungus</name>
    <dbReference type="NCBI Taxonomy" id="370292"/>
    <lineage>
        <taxon>Eukaryota</taxon>
        <taxon>Fungi</taxon>
        <taxon>Dikarya</taxon>
        <taxon>Basidiomycota</taxon>
        <taxon>Agaricomycotina</taxon>
        <taxon>Agaricomycetes</taxon>
        <taxon>Thelephorales</taxon>
        <taxon>Thelephoraceae</taxon>
        <taxon>Thelephora</taxon>
    </lineage>
</organism>
<reference evidence="1" key="1">
    <citation type="submission" date="2019-10" db="EMBL/GenBank/DDBJ databases">
        <authorList>
            <consortium name="DOE Joint Genome Institute"/>
            <person name="Kuo A."/>
            <person name="Miyauchi S."/>
            <person name="Kiss E."/>
            <person name="Drula E."/>
            <person name="Kohler A."/>
            <person name="Sanchez-Garcia M."/>
            <person name="Andreopoulos B."/>
            <person name="Barry K.W."/>
            <person name="Bonito G."/>
            <person name="Buee M."/>
            <person name="Carver A."/>
            <person name="Chen C."/>
            <person name="Cichocki N."/>
            <person name="Clum A."/>
            <person name="Culley D."/>
            <person name="Crous P.W."/>
            <person name="Fauchery L."/>
            <person name="Girlanda M."/>
            <person name="Hayes R."/>
            <person name="Keri Z."/>
            <person name="Labutti K."/>
            <person name="Lipzen A."/>
            <person name="Lombard V."/>
            <person name="Magnuson J."/>
            <person name="Maillard F."/>
            <person name="Morin E."/>
            <person name="Murat C."/>
            <person name="Nolan M."/>
            <person name="Ohm R."/>
            <person name="Pangilinan J."/>
            <person name="Pereira M."/>
            <person name="Perotto S."/>
            <person name="Peter M."/>
            <person name="Riley R."/>
            <person name="Sitrit Y."/>
            <person name="Stielow B."/>
            <person name="Szollosi G."/>
            <person name="Zifcakova L."/>
            <person name="Stursova M."/>
            <person name="Spatafora J.W."/>
            <person name="Tedersoo L."/>
            <person name="Vaario L.-M."/>
            <person name="Yamada A."/>
            <person name="Yan M."/>
            <person name="Wang P."/>
            <person name="Xu J."/>
            <person name="Bruns T."/>
            <person name="Baldrian P."/>
            <person name="Vilgalys R."/>
            <person name="Henrissat B."/>
            <person name="Grigoriev I.V."/>
            <person name="Hibbett D."/>
            <person name="Nagy L.G."/>
            <person name="Martin F.M."/>
        </authorList>
    </citation>
    <scope>NUCLEOTIDE SEQUENCE</scope>
    <source>
        <strain evidence="1">P2</strain>
    </source>
</reference>
<evidence type="ECO:0000313" key="2">
    <source>
        <dbReference type="Proteomes" id="UP000886501"/>
    </source>
</evidence>
<reference evidence="1" key="2">
    <citation type="journal article" date="2020" name="Nat. Commun.">
        <title>Large-scale genome sequencing of mycorrhizal fungi provides insights into the early evolution of symbiotic traits.</title>
        <authorList>
            <person name="Miyauchi S."/>
            <person name="Kiss E."/>
            <person name="Kuo A."/>
            <person name="Drula E."/>
            <person name="Kohler A."/>
            <person name="Sanchez-Garcia M."/>
            <person name="Morin E."/>
            <person name="Andreopoulos B."/>
            <person name="Barry K.W."/>
            <person name="Bonito G."/>
            <person name="Buee M."/>
            <person name="Carver A."/>
            <person name="Chen C."/>
            <person name="Cichocki N."/>
            <person name="Clum A."/>
            <person name="Culley D."/>
            <person name="Crous P.W."/>
            <person name="Fauchery L."/>
            <person name="Girlanda M."/>
            <person name="Hayes R.D."/>
            <person name="Keri Z."/>
            <person name="LaButti K."/>
            <person name="Lipzen A."/>
            <person name="Lombard V."/>
            <person name="Magnuson J."/>
            <person name="Maillard F."/>
            <person name="Murat C."/>
            <person name="Nolan M."/>
            <person name="Ohm R.A."/>
            <person name="Pangilinan J."/>
            <person name="Pereira M.F."/>
            <person name="Perotto S."/>
            <person name="Peter M."/>
            <person name="Pfister S."/>
            <person name="Riley R."/>
            <person name="Sitrit Y."/>
            <person name="Stielow J.B."/>
            <person name="Szollosi G."/>
            <person name="Zifcakova L."/>
            <person name="Stursova M."/>
            <person name="Spatafora J.W."/>
            <person name="Tedersoo L."/>
            <person name="Vaario L.M."/>
            <person name="Yamada A."/>
            <person name="Yan M."/>
            <person name="Wang P."/>
            <person name="Xu J."/>
            <person name="Bruns T."/>
            <person name="Baldrian P."/>
            <person name="Vilgalys R."/>
            <person name="Dunand C."/>
            <person name="Henrissat B."/>
            <person name="Grigoriev I.V."/>
            <person name="Hibbett D."/>
            <person name="Nagy L.G."/>
            <person name="Martin F.M."/>
        </authorList>
    </citation>
    <scope>NUCLEOTIDE SEQUENCE</scope>
    <source>
        <strain evidence="1">P2</strain>
    </source>
</reference>
<evidence type="ECO:0000313" key="1">
    <source>
        <dbReference type="EMBL" id="KAF9649846.1"/>
    </source>
</evidence>